<evidence type="ECO:0000256" key="8">
    <source>
        <dbReference type="SAM" id="MobiDB-lite"/>
    </source>
</evidence>
<keyword evidence="9" id="KW-0472">Membrane</keyword>
<dbReference type="AlphaFoldDB" id="A0A921K531"/>
<sequence>MKHFWNKLKYFLLAFVLYFIFGILIGGVKSDMVWGIYALGLFICFPIYLLWIIFSEIKYAIKNKKHVTVTEEIPVSSDINHSSKIQHSSEPNNKSSAPLSSTIDTKPKSQSNTQKSTTKKEPLTLDDLGIKVTFKPINKAHTSGRNNSNVTIHHLRRKLYNFVVVDTETTGLEKDAKIIQISAIRYEHDKPVEEFNKYINPGTLPLPSKITAITGITTEQLQGAPRINEVINDFMTFVGTLPWIGHNINSFDIPRLINNGFPISEVSTIDTLKLAKKKLHMNKYGLEELKHYYGIQNRSHNALEDCKTNALVYQRLRDDDLIPVQADYSNVPQTLTGLNFAISGAFSGYSKKDIKDLIKSHGGNIKSTVTHDTDYLVDGKQVSEHLTDGVHSAKELKARDYGTKVISLSELIDLIGE</sequence>
<protein>
    <recommendedName>
        <fullName evidence="7">DNA polymerase III polC-type</fullName>
    </recommendedName>
</protein>
<dbReference type="GO" id="GO:0005829">
    <property type="term" value="C:cytosol"/>
    <property type="evidence" value="ECO:0007669"/>
    <property type="project" value="TreeGrafter"/>
</dbReference>
<keyword evidence="9" id="KW-1133">Transmembrane helix</keyword>
<dbReference type="Pfam" id="PF00929">
    <property type="entry name" value="RNase_T"/>
    <property type="match status" value="1"/>
</dbReference>
<dbReference type="Gene3D" id="3.30.420.10">
    <property type="entry name" value="Ribonuclease H-like superfamily/Ribonuclease H"/>
    <property type="match status" value="1"/>
</dbReference>
<dbReference type="SMART" id="SM00292">
    <property type="entry name" value="BRCT"/>
    <property type="match status" value="1"/>
</dbReference>
<dbReference type="SUPFAM" id="SSF53098">
    <property type="entry name" value="Ribonuclease H-like"/>
    <property type="match status" value="1"/>
</dbReference>
<dbReference type="Gene3D" id="3.40.50.10190">
    <property type="entry name" value="BRCT domain"/>
    <property type="match status" value="1"/>
</dbReference>
<feature type="transmembrane region" description="Helical" evidence="9">
    <location>
        <begin position="10"/>
        <end position="28"/>
    </location>
</feature>
<evidence type="ECO:0000256" key="1">
    <source>
        <dbReference type="ARBA" id="ARBA00022679"/>
    </source>
</evidence>
<dbReference type="GO" id="GO:0003676">
    <property type="term" value="F:nucleic acid binding"/>
    <property type="evidence" value="ECO:0007669"/>
    <property type="project" value="InterPro"/>
</dbReference>
<keyword evidence="2" id="KW-0548">Nucleotidyltransferase</keyword>
<accession>A0A921K531</accession>
<dbReference type="InterPro" id="IPR036420">
    <property type="entry name" value="BRCT_dom_sf"/>
</dbReference>
<organism evidence="11 12">
    <name type="scientific">Lactobacillus crispatus</name>
    <dbReference type="NCBI Taxonomy" id="47770"/>
    <lineage>
        <taxon>Bacteria</taxon>
        <taxon>Bacillati</taxon>
        <taxon>Bacillota</taxon>
        <taxon>Bacilli</taxon>
        <taxon>Lactobacillales</taxon>
        <taxon>Lactobacillaceae</taxon>
        <taxon>Lactobacillus</taxon>
    </lineage>
</organism>
<evidence type="ECO:0000256" key="3">
    <source>
        <dbReference type="ARBA" id="ARBA00022705"/>
    </source>
</evidence>
<evidence type="ECO:0000256" key="7">
    <source>
        <dbReference type="ARBA" id="ARBA00070925"/>
    </source>
</evidence>
<dbReference type="GO" id="GO:0008408">
    <property type="term" value="F:3'-5' exonuclease activity"/>
    <property type="evidence" value="ECO:0007669"/>
    <property type="project" value="TreeGrafter"/>
</dbReference>
<proteinExistence type="predicted"/>
<dbReference type="EMBL" id="DYXB01000045">
    <property type="protein sequence ID" value="HJF09759.1"/>
    <property type="molecule type" value="Genomic_DNA"/>
</dbReference>
<name>A0A921K531_9LACO</name>
<dbReference type="PANTHER" id="PTHR30231:SF41">
    <property type="entry name" value="DNA POLYMERASE III SUBUNIT EPSILON"/>
    <property type="match status" value="1"/>
</dbReference>
<gene>
    <name evidence="11" type="ORF">K8V23_03020</name>
</gene>
<evidence type="ECO:0000313" key="11">
    <source>
        <dbReference type="EMBL" id="HJF09759.1"/>
    </source>
</evidence>
<comment type="caution">
    <text evidence="11">The sequence shown here is derived from an EMBL/GenBank/DDBJ whole genome shotgun (WGS) entry which is preliminary data.</text>
</comment>
<feature type="compositionally biased region" description="Polar residues" evidence="8">
    <location>
        <begin position="80"/>
        <end position="116"/>
    </location>
</feature>
<dbReference type="InterPro" id="IPR001357">
    <property type="entry name" value="BRCT_dom"/>
</dbReference>
<dbReference type="Pfam" id="PF00533">
    <property type="entry name" value="BRCT"/>
    <property type="match status" value="1"/>
</dbReference>
<dbReference type="PROSITE" id="PS50172">
    <property type="entry name" value="BRCT"/>
    <property type="match status" value="1"/>
</dbReference>
<dbReference type="SMART" id="SM00479">
    <property type="entry name" value="EXOIII"/>
    <property type="match status" value="1"/>
</dbReference>
<keyword evidence="5" id="KW-0378">Hydrolase</keyword>
<dbReference type="FunFam" id="3.30.420.10:FF:000045">
    <property type="entry name" value="3'-5' exonuclease DinG"/>
    <property type="match status" value="1"/>
</dbReference>
<feature type="region of interest" description="Disordered" evidence="8">
    <location>
        <begin position="80"/>
        <end position="120"/>
    </location>
</feature>
<keyword evidence="1" id="KW-0808">Transferase</keyword>
<evidence type="ECO:0000259" key="10">
    <source>
        <dbReference type="PROSITE" id="PS50172"/>
    </source>
</evidence>
<evidence type="ECO:0000256" key="5">
    <source>
        <dbReference type="ARBA" id="ARBA00022839"/>
    </source>
</evidence>
<reference evidence="11" key="1">
    <citation type="journal article" date="2021" name="PeerJ">
        <title>Extensive microbial diversity within the chicken gut microbiome revealed by metagenomics and culture.</title>
        <authorList>
            <person name="Gilroy R."/>
            <person name="Ravi A."/>
            <person name="Getino M."/>
            <person name="Pursley I."/>
            <person name="Horton D.L."/>
            <person name="Alikhan N.F."/>
            <person name="Baker D."/>
            <person name="Gharbi K."/>
            <person name="Hall N."/>
            <person name="Watson M."/>
            <person name="Adriaenssens E.M."/>
            <person name="Foster-Nyarko E."/>
            <person name="Jarju S."/>
            <person name="Secka A."/>
            <person name="Antonio M."/>
            <person name="Oren A."/>
            <person name="Chaudhuri R.R."/>
            <person name="La Ragione R."/>
            <person name="Hildebrand F."/>
            <person name="Pallen M.J."/>
        </authorList>
    </citation>
    <scope>NUCLEOTIDE SEQUENCE</scope>
    <source>
        <strain evidence="11">CHK194-22301</strain>
    </source>
</reference>
<evidence type="ECO:0000256" key="6">
    <source>
        <dbReference type="ARBA" id="ARBA00022932"/>
    </source>
</evidence>
<dbReference type="GO" id="GO:0045004">
    <property type="term" value="P:DNA replication proofreading"/>
    <property type="evidence" value="ECO:0007669"/>
    <property type="project" value="TreeGrafter"/>
</dbReference>
<evidence type="ECO:0000256" key="2">
    <source>
        <dbReference type="ARBA" id="ARBA00022695"/>
    </source>
</evidence>
<keyword evidence="9" id="KW-0812">Transmembrane</keyword>
<reference evidence="11" key="2">
    <citation type="submission" date="2021-09" db="EMBL/GenBank/DDBJ databases">
        <authorList>
            <person name="Gilroy R."/>
        </authorList>
    </citation>
    <scope>NUCLEOTIDE SEQUENCE</scope>
    <source>
        <strain evidence="11">CHK194-22301</strain>
    </source>
</reference>
<keyword evidence="3" id="KW-0235">DNA replication</keyword>
<feature type="domain" description="BRCT" evidence="10">
    <location>
        <begin position="330"/>
        <end position="417"/>
    </location>
</feature>
<keyword evidence="4" id="KW-0540">Nuclease</keyword>
<dbReference type="InterPro" id="IPR036397">
    <property type="entry name" value="RNaseH_sf"/>
</dbReference>
<dbReference type="CDD" id="cd06127">
    <property type="entry name" value="DEDDh"/>
    <property type="match status" value="1"/>
</dbReference>
<dbReference type="PANTHER" id="PTHR30231">
    <property type="entry name" value="DNA POLYMERASE III SUBUNIT EPSILON"/>
    <property type="match status" value="1"/>
</dbReference>
<dbReference type="InterPro" id="IPR012337">
    <property type="entry name" value="RNaseH-like_sf"/>
</dbReference>
<dbReference type="CDD" id="cd17748">
    <property type="entry name" value="BRCT_DNA_ligase_like"/>
    <property type="match status" value="1"/>
</dbReference>
<evidence type="ECO:0000313" key="12">
    <source>
        <dbReference type="Proteomes" id="UP000784793"/>
    </source>
</evidence>
<dbReference type="InterPro" id="IPR013520">
    <property type="entry name" value="Ribonucl_H"/>
</dbReference>
<dbReference type="GO" id="GO:0003887">
    <property type="term" value="F:DNA-directed DNA polymerase activity"/>
    <property type="evidence" value="ECO:0007669"/>
    <property type="project" value="UniProtKB-KW"/>
</dbReference>
<evidence type="ECO:0000256" key="9">
    <source>
        <dbReference type="SAM" id="Phobius"/>
    </source>
</evidence>
<dbReference type="Proteomes" id="UP000784793">
    <property type="component" value="Unassembled WGS sequence"/>
</dbReference>
<keyword evidence="6" id="KW-0239">DNA-directed DNA polymerase</keyword>
<evidence type="ECO:0000256" key="4">
    <source>
        <dbReference type="ARBA" id="ARBA00022722"/>
    </source>
</evidence>
<keyword evidence="5" id="KW-0269">Exonuclease</keyword>
<feature type="transmembrane region" description="Helical" evidence="9">
    <location>
        <begin position="34"/>
        <end position="54"/>
    </location>
</feature>